<evidence type="ECO:0000256" key="1">
    <source>
        <dbReference type="SAM" id="Phobius"/>
    </source>
</evidence>
<evidence type="ECO:0000313" key="4">
    <source>
        <dbReference type="Proteomes" id="UP000005095"/>
    </source>
</evidence>
<keyword evidence="1" id="KW-0812">Transmembrane</keyword>
<reference evidence="3 4" key="1">
    <citation type="submission" date="2011-08" db="EMBL/GenBank/DDBJ databases">
        <title>The complete genome of Methanofollis liminatans DSM 4140.</title>
        <authorList>
            <consortium name="US DOE Joint Genome Institute (JGI-PGF)"/>
            <person name="Lucas S."/>
            <person name="Han J."/>
            <person name="Lapidus A."/>
            <person name="Bruce D."/>
            <person name="Goodwin L."/>
            <person name="Pitluck S."/>
            <person name="Peters L."/>
            <person name="Kyrpides N."/>
            <person name="Mavromatis K."/>
            <person name="Ivanova N."/>
            <person name="Mikhailova N."/>
            <person name="Lu M."/>
            <person name="Detter J.C."/>
            <person name="Tapia R."/>
            <person name="Han C."/>
            <person name="Land M."/>
            <person name="Hauser L."/>
            <person name="Markowitz V."/>
            <person name="Cheng J.-F."/>
            <person name="Hugenholtz P."/>
            <person name="Woyke T."/>
            <person name="Wu D."/>
            <person name="Spring S."/>
            <person name="Schuler E."/>
            <person name="Brambilla E."/>
            <person name="Klenk H.-P."/>
            <person name="Eisen J.A."/>
        </authorList>
    </citation>
    <scope>NUCLEOTIDE SEQUENCE [LARGE SCALE GENOMIC DNA]</scope>
    <source>
        <strain evidence="3 4">DSM 4140</strain>
    </source>
</reference>
<evidence type="ECO:0000259" key="2">
    <source>
        <dbReference type="Pfam" id="PF07790"/>
    </source>
</evidence>
<feature type="domain" description="Archaeal Type IV pilin N-terminal" evidence="2">
    <location>
        <begin position="8"/>
        <end position="78"/>
    </location>
</feature>
<dbReference type="STRING" id="28892.Metli_1661"/>
<organism evidence="3 4">
    <name type="scientific">Methanofollis liminatans DSM 4140</name>
    <dbReference type="NCBI Taxonomy" id="28892"/>
    <lineage>
        <taxon>Archaea</taxon>
        <taxon>Methanobacteriati</taxon>
        <taxon>Methanobacteriota</taxon>
        <taxon>Stenosarchaea group</taxon>
        <taxon>Methanomicrobia</taxon>
        <taxon>Methanomicrobiales</taxon>
        <taxon>Methanomicrobiaceae</taxon>
        <taxon>Methanofollis</taxon>
    </lineage>
</organism>
<dbReference type="NCBIfam" id="TIGR02537">
    <property type="entry name" value="arch_flag_Nterm"/>
    <property type="match status" value="1"/>
</dbReference>
<keyword evidence="1" id="KW-1133">Transmembrane helix</keyword>
<dbReference type="InterPro" id="IPR013373">
    <property type="entry name" value="Flagellin/pilin_N_arc"/>
</dbReference>
<evidence type="ECO:0000313" key="3">
    <source>
        <dbReference type="EMBL" id="EJG07609.1"/>
    </source>
</evidence>
<accession>J0SAA4</accession>
<name>J0SAA4_9EURY</name>
<protein>
    <recommendedName>
        <fullName evidence="2">Archaeal Type IV pilin N-terminal domain-containing protein</fullName>
    </recommendedName>
</protein>
<dbReference type="Proteomes" id="UP000005095">
    <property type="component" value="Chromosome"/>
</dbReference>
<dbReference type="HOGENOM" id="CLU_116126_2_0_2"/>
<gene>
    <name evidence="3" type="ORF">Metli_1661</name>
</gene>
<dbReference type="AlphaFoldDB" id="J0SAA4"/>
<dbReference type="EMBL" id="CM001555">
    <property type="protein sequence ID" value="EJG07609.1"/>
    <property type="molecule type" value="Genomic_DNA"/>
</dbReference>
<keyword evidence="1" id="KW-0472">Membrane</keyword>
<dbReference type="Pfam" id="PF07790">
    <property type="entry name" value="Pilin_N"/>
    <property type="match status" value="1"/>
</dbReference>
<keyword evidence="4" id="KW-1185">Reference proteome</keyword>
<sequence length="128" mass="13471">MRLPLSDEAVSEVIGTVLVVALVVIFASISAAFIFGSIGEQEEMKVVCISGTANSNGTATFTVQGGGDLPRVENITARYSDGSSEKIFNSRPSAGDSATTGRVVTGERVILVGSFDDNTQQMIYDGRF</sequence>
<feature type="transmembrane region" description="Helical" evidence="1">
    <location>
        <begin position="13"/>
        <end position="35"/>
    </location>
</feature>
<proteinExistence type="predicted"/>
<dbReference type="InterPro" id="IPR012859">
    <property type="entry name" value="Pilin_N_archaeal"/>
</dbReference>
<dbReference type="RefSeq" id="WP_004039367.1">
    <property type="nucleotide sequence ID" value="NZ_CM001555.1"/>
</dbReference>